<dbReference type="Gene3D" id="2.120.10.30">
    <property type="entry name" value="TolB, C-terminal domain"/>
    <property type="match status" value="2"/>
</dbReference>
<dbReference type="EMBL" id="JAOTPO010000005">
    <property type="protein sequence ID" value="MDE5413600.1"/>
    <property type="molecule type" value="Genomic_DNA"/>
</dbReference>
<evidence type="ECO:0000313" key="3">
    <source>
        <dbReference type="Proteomes" id="UP001148125"/>
    </source>
</evidence>
<keyword evidence="1" id="KW-0732">Signal</keyword>
<evidence type="ECO:0000256" key="1">
    <source>
        <dbReference type="SAM" id="SignalP"/>
    </source>
</evidence>
<keyword evidence="3" id="KW-1185">Reference proteome</keyword>
<evidence type="ECO:0000313" key="2">
    <source>
        <dbReference type="EMBL" id="MDE5413600.1"/>
    </source>
</evidence>
<dbReference type="PANTHER" id="PTHR36842:SF1">
    <property type="entry name" value="PROTEIN TOLB"/>
    <property type="match status" value="1"/>
</dbReference>
<organism evidence="2 3">
    <name type="scientific">Alkalihalobacterium chitinilyticum</name>
    <dbReference type="NCBI Taxonomy" id="2980103"/>
    <lineage>
        <taxon>Bacteria</taxon>
        <taxon>Bacillati</taxon>
        <taxon>Bacillota</taxon>
        <taxon>Bacilli</taxon>
        <taxon>Bacillales</taxon>
        <taxon>Bacillaceae</taxon>
        <taxon>Alkalihalobacterium</taxon>
    </lineage>
</organism>
<sequence>MKILQALIILCLLLPTSIHAEMELTELQAAFVRDGYLWTNINQKEEKITTERAHYTSSLAWSFDGSRLLYQKQGKDASQNEIWVYDTNTKQHTKIFYDGSDAKWSPDENIIAFKSQNVLNISDLKTFYNIALGVCDYEWQPDGKGFIVSSRAVLQPTGWTNSTLYNIPMKEGYQNISNLTANVKELFVIPTQVKKGDITLMAIQATDFSYSPDARWISFIVSPTASMSMDINMLCFISNEGKSFEAIDEVILHLDNPKWALTKNRLGYIAGGGRIVFGFKDKDLKVTELPSSTSTRLTPPNYAELGFTWVNDHSLIVSRVKESKWSNEPEKRPKPALYNLDISGYGQKKLTAPPEGYGDYDPKFLPSIEIMTWIRKADLTDHSGDLWIADRYGENAQLWIENVENYSLFSSDR</sequence>
<feature type="chain" id="PRO_5046743567" evidence="1">
    <location>
        <begin position="21"/>
        <end position="413"/>
    </location>
</feature>
<comment type="caution">
    <text evidence="2">The sequence shown here is derived from an EMBL/GenBank/DDBJ whole genome shotgun (WGS) entry which is preliminary data.</text>
</comment>
<dbReference type="RefSeq" id="WP_275118218.1">
    <property type="nucleotide sequence ID" value="NZ_JAOTPO010000005.1"/>
</dbReference>
<dbReference type="PANTHER" id="PTHR36842">
    <property type="entry name" value="PROTEIN TOLB HOMOLOG"/>
    <property type="match status" value="1"/>
</dbReference>
<proteinExistence type="predicted"/>
<name>A0ABT5VDR0_9BACI</name>
<feature type="signal peptide" evidence="1">
    <location>
        <begin position="1"/>
        <end position="20"/>
    </location>
</feature>
<reference evidence="2" key="1">
    <citation type="submission" date="2024-05" db="EMBL/GenBank/DDBJ databases">
        <title>Alkalihalobacillus sp. strain MEB203 novel alkaliphilic bacterium from Lonar Lake, India.</title>
        <authorList>
            <person name="Joshi A."/>
            <person name="Thite S."/>
            <person name="Mengade P."/>
        </authorList>
    </citation>
    <scope>NUCLEOTIDE SEQUENCE</scope>
    <source>
        <strain evidence="2">MEB 203</strain>
    </source>
</reference>
<dbReference type="Proteomes" id="UP001148125">
    <property type="component" value="Unassembled WGS sequence"/>
</dbReference>
<dbReference type="InterPro" id="IPR011042">
    <property type="entry name" value="6-blade_b-propeller_TolB-like"/>
</dbReference>
<protein>
    <submittedName>
        <fullName evidence="2">TolB domain-containing protein</fullName>
    </submittedName>
</protein>
<gene>
    <name evidence="2" type="ORF">N7Z68_09390</name>
</gene>
<dbReference type="SUPFAM" id="SSF82171">
    <property type="entry name" value="DPP6 N-terminal domain-like"/>
    <property type="match status" value="1"/>
</dbReference>
<accession>A0ABT5VDR0</accession>